<protein>
    <submittedName>
        <fullName evidence="2">Enoyl-CoA hydratase</fullName>
        <ecNumber evidence="2">4.2.1.17</ecNumber>
    </submittedName>
</protein>
<dbReference type="InterPro" id="IPR029045">
    <property type="entry name" value="ClpP/crotonase-like_dom_sf"/>
</dbReference>
<dbReference type="SUPFAM" id="SSF52096">
    <property type="entry name" value="ClpP/crotonase"/>
    <property type="match status" value="1"/>
</dbReference>
<keyword evidence="2" id="KW-0456">Lyase</keyword>
<dbReference type="InterPro" id="IPR001753">
    <property type="entry name" value="Enoyl-CoA_hydra/iso"/>
</dbReference>
<accession>A0AAU1M332</accession>
<gene>
    <name evidence="2" type="ORF">OG222_33725</name>
</gene>
<dbReference type="EMBL" id="CP108169">
    <property type="protein sequence ID" value="WTQ77801.1"/>
    <property type="molecule type" value="Genomic_DNA"/>
</dbReference>
<dbReference type="EC" id="4.2.1.17" evidence="2"/>
<proteinExistence type="inferred from homology"/>
<dbReference type="Gene3D" id="3.90.226.10">
    <property type="entry name" value="2-enoyl-CoA Hydratase, Chain A, domain 1"/>
    <property type="match status" value="1"/>
</dbReference>
<evidence type="ECO:0000313" key="2">
    <source>
        <dbReference type="EMBL" id="WTQ77801.1"/>
    </source>
</evidence>
<reference evidence="2" key="1">
    <citation type="submission" date="2022-10" db="EMBL/GenBank/DDBJ databases">
        <title>The complete genomes of actinobacterial strains from the NBC collection.</title>
        <authorList>
            <person name="Joergensen T.S."/>
            <person name="Alvarez Arevalo M."/>
            <person name="Sterndorff E.B."/>
            <person name="Faurdal D."/>
            <person name="Vuksanovic O."/>
            <person name="Mourched A.-S."/>
            <person name="Charusanti P."/>
            <person name="Shaw S."/>
            <person name="Blin K."/>
            <person name="Weber T."/>
        </authorList>
    </citation>
    <scope>NUCLEOTIDE SEQUENCE</scope>
    <source>
        <strain evidence="2">NBC_00148</strain>
    </source>
</reference>
<name>A0AAU1M332_9ACTN</name>
<organism evidence="2">
    <name type="scientific">Streptomyces sp. NBC_00148</name>
    <dbReference type="NCBI Taxonomy" id="2903626"/>
    <lineage>
        <taxon>Bacteria</taxon>
        <taxon>Bacillati</taxon>
        <taxon>Actinomycetota</taxon>
        <taxon>Actinomycetes</taxon>
        <taxon>Kitasatosporales</taxon>
        <taxon>Streptomycetaceae</taxon>
        <taxon>Streptomyces</taxon>
    </lineage>
</organism>
<dbReference type="AlphaFoldDB" id="A0AAU1M332"/>
<dbReference type="CDD" id="cd06558">
    <property type="entry name" value="crotonase-like"/>
    <property type="match status" value="1"/>
</dbReference>
<dbReference type="GO" id="GO:0004300">
    <property type="term" value="F:enoyl-CoA hydratase activity"/>
    <property type="evidence" value="ECO:0007669"/>
    <property type="project" value="UniProtKB-EC"/>
</dbReference>
<evidence type="ECO:0000256" key="1">
    <source>
        <dbReference type="ARBA" id="ARBA00005254"/>
    </source>
</evidence>
<sequence>MTAVAPDGEHLVAVSRPADGVALVLLNRPHRRNALSRELLALLVDAFTRLRVEVSKGEVRAVVVTGAGTAFCAGLDLTEVAEQGPPDVRELDVVTALTSVGAPVIGAVNGPAVTGGLEIALACDFLVAGESARFADTHARVGIVPGWGLTARLPLAVGQGWARQMSATGDYVDARTAERIGLVNSVVPDSRLLDTALRLAGSAATVDPHVLATVRILYDATAEEGAGASEAGERAIWERGEAVGDQEAVASRRLAVLERGRGQLAGGVEDET</sequence>
<dbReference type="PANTHER" id="PTHR43802:SF1">
    <property type="entry name" value="IP11341P-RELATED"/>
    <property type="match status" value="1"/>
</dbReference>
<comment type="similarity">
    <text evidence="1">Belongs to the enoyl-CoA hydratase/isomerase family.</text>
</comment>
<dbReference type="Pfam" id="PF00378">
    <property type="entry name" value="ECH_1"/>
    <property type="match status" value="1"/>
</dbReference>
<dbReference type="NCBIfam" id="NF004840">
    <property type="entry name" value="PRK06190.1"/>
    <property type="match status" value="1"/>
</dbReference>
<dbReference type="PANTHER" id="PTHR43802">
    <property type="entry name" value="ENOYL-COA HYDRATASE"/>
    <property type="match status" value="1"/>
</dbReference>